<dbReference type="GeneID" id="104606577"/>
<dbReference type="InterPro" id="IPR020846">
    <property type="entry name" value="MFS_dom"/>
</dbReference>
<keyword evidence="4" id="KW-0812">Transmembrane</keyword>
<dbReference type="InterPro" id="IPR003663">
    <property type="entry name" value="Sugar/inositol_transpt"/>
</dbReference>
<dbReference type="Pfam" id="PF00083">
    <property type="entry name" value="Sugar_tr"/>
    <property type="match status" value="2"/>
</dbReference>
<dbReference type="GO" id="GO:0055085">
    <property type="term" value="P:transmembrane transport"/>
    <property type="evidence" value="ECO:0000318"/>
    <property type="project" value="GO_Central"/>
</dbReference>
<comment type="similarity">
    <text evidence="2 7">Belongs to the major facilitator superfamily. Sugar transporter (TC 2.A.1.1) family.</text>
</comment>
<dbReference type="GO" id="GO:0015798">
    <property type="term" value="P:myo-inositol transport"/>
    <property type="evidence" value="ECO:0000318"/>
    <property type="project" value="GO_Central"/>
</dbReference>
<evidence type="ECO:0000256" key="2">
    <source>
        <dbReference type="ARBA" id="ARBA00010992"/>
    </source>
</evidence>
<dbReference type="FunFam" id="1.20.1250.20:FF:000137">
    <property type="entry name" value="Probable inositol transporter 2"/>
    <property type="match status" value="1"/>
</dbReference>
<dbReference type="eggNOG" id="KOG0254">
    <property type="taxonomic scope" value="Eukaryota"/>
</dbReference>
<comment type="subcellular location">
    <subcellularLocation>
        <location evidence="1">Membrane</location>
        <topology evidence="1">Multi-pass membrane protein</topology>
    </subcellularLocation>
</comment>
<dbReference type="PANTHER" id="PTHR48020">
    <property type="entry name" value="PROTON MYO-INOSITOL COTRANSPORTER"/>
    <property type="match status" value="1"/>
</dbReference>
<name>A0A1U8AR39_NELNU</name>
<dbReference type="PROSITE" id="PS00217">
    <property type="entry name" value="SUGAR_TRANSPORT_2"/>
    <property type="match status" value="1"/>
</dbReference>
<dbReference type="InterPro" id="IPR036259">
    <property type="entry name" value="MFS_trans_sf"/>
</dbReference>
<evidence type="ECO:0000313" key="9">
    <source>
        <dbReference type="RefSeq" id="XP_010270157.1"/>
    </source>
</evidence>
<dbReference type="PROSITE" id="PS50850">
    <property type="entry name" value="MFS"/>
    <property type="match status" value="1"/>
</dbReference>
<dbReference type="PRINTS" id="PR00171">
    <property type="entry name" value="SUGRTRNSPORT"/>
</dbReference>
<dbReference type="KEGG" id="nnu:104606577"/>
<evidence type="ECO:0000313" key="8">
    <source>
        <dbReference type="Proteomes" id="UP000189703"/>
    </source>
</evidence>
<sequence>MEGGVHKPDKTEFTEFWTSIQKQPYVLRLAASAGIGGLLFGYDTGVISGALLYIRDDFKSVDRSTVLQETIVSMAVAGAIVGAAIGGWINDAFGRRISILVADVLFFLGSIIMGLAPQPGVIILGRIFVGLGVGMASMTAPLYISEASPARIRGALVSLNGLLITGGQFLSYLINLAFTQVRGTWRWMLGVAGFPAAIQFVLMLSLPESPRWLYRENKKEEARSVLEKIYPPEEVVKEMEALRLSVETEIAEEGEIGGGSIFNKIGKAWSNKVVRRGLYAGILCQVAQQFVGINTVMYYSPTIVQLAGYASNSLALALSLITSGLNAIGSIISMFSVDRFGRRRLLLISMIGIILCLFLLFAVFDEAARLAPEISKPESLHFGGNTTCPSYMTAQDASSWTCMTCLKASSECGFCANGANKQFPGACLASNPTTKSACHGEHREWFARGCPSSFGMLALFGLGLYIICYSPGMGTAPWIVNSEIYPLRYRGLCGGMAAVANWVSNLIVSMTFLSLTEVLGSSATFLLFALVSCVALLLIYFVVPETKGLQFEEVEKMLERGFRPWPLSNISIESQTAK</sequence>
<dbReference type="FunCoup" id="A0A1U8AR39">
    <property type="interactions" value="1346"/>
</dbReference>
<keyword evidence="8" id="KW-1185">Reference proteome</keyword>
<evidence type="ECO:0000256" key="1">
    <source>
        <dbReference type="ARBA" id="ARBA00004141"/>
    </source>
</evidence>
<dbReference type="RefSeq" id="XP_010270157.1">
    <property type="nucleotide sequence ID" value="XM_010271855.1"/>
</dbReference>
<dbReference type="Proteomes" id="UP000189703">
    <property type="component" value="Unplaced"/>
</dbReference>
<evidence type="ECO:0000256" key="7">
    <source>
        <dbReference type="RuleBase" id="RU003346"/>
    </source>
</evidence>
<dbReference type="OrthoDB" id="6339427at2759"/>
<dbReference type="OMA" id="PYIASAC"/>
<dbReference type="CDD" id="cd17360">
    <property type="entry name" value="MFS_HMIT_like"/>
    <property type="match status" value="1"/>
</dbReference>
<dbReference type="InterPro" id="IPR005828">
    <property type="entry name" value="MFS_sugar_transport-like"/>
</dbReference>
<keyword evidence="3 7" id="KW-0813">Transport</keyword>
<evidence type="ECO:0000256" key="5">
    <source>
        <dbReference type="ARBA" id="ARBA00022989"/>
    </source>
</evidence>
<dbReference type="PROSITE" id="PS00216">
    <property type="entry name" value="SUGAR_TRANSPORT_1"/>
    <property type="match status" value="1"/>
</dbReference>
<dbReference type="Gene3D" id="1.20.1250.20">
    <property type="entry name" value="MFS general substrate transporter like domains"/>
    <property type="match status" value="2"/>
</dbReference>
<dbReference type="GO" id="GO:0005366">
    <property type="term" value="F:myo-inositol:proton symporter activity"/>
    <property type="evidence" value="ECO:0000318"/>
    <property type="project" value="GO_Central"/>
</dbReference>
<protein>
    <submittedName>
        <fullName evidence="9">Inositol transporter 4-like</fullName>
    </submittedName>
</protein>
<dbReference type="PANTHER" id="PTHR48020:SF24">
    <property type="entry name" value="INOSITOL TRANSPORTER 4"/>
    <property type="match status" value="1"/>
</dbReference>
<organism evidence="8 9">
    <name type="scientific">Nelumbo nucifera</name>
    <name type="common">Sacred lotus</name>
    <dbReference type="NCBI Taxonomy" id="4432"/>
    <lineage>
        <taxon>Eukaryota</taxon>
        <taxon>Viridiplantae</taxon>
        <taxon>Streptophyta</taxon>
        <taxon>Embryophyta</taxon>
        <taxon>Tracheophyta</taxon>
        <taxon>Spermatophyta</taxon>
        <taxon>Magnoliopsida</taxon>
        <taxon>Proteales</taxon>
        <taxon>Nelumbonaceae</taxon>
        <taxon>Nelumbo</taxon>
    </lineage>
</organism>
<accession>A0A1U8AR39</accession>
<reference evidence="9" key="1">
    <citation type="submission" date="2025-08" db="UniProtKB">
        <authorList>
            <consortium name="RefSeq"/>
        </authorList>
    </citation>
    <scope>IDENTIFICATION</scope>
</reference>
<dbReference type="InterPro" id="IPR005829">
    <property type="entry name" value="Sugar_transporter_CS"/>
</dbReference>
<dbReference type="GO" id="GO:0005886">
    <property type="term" value="C:plasma membrane"/>
    <property type="evidence" value="ECO:0007669"/>
    <property type="project" value="UniProtKB-ARBA"/>
</dbReference>
<evidence type="ECO:0000256" key="3">
    <source>
        <dbReference type="ARBA" id="ARBA00022448"/>
    </source>
</evidence>
<dbReference type="InterPro" id="IPR050814">
    <property type="entry name" value="Myo-inositol_Transporter"/>
</dbReference>
<keyword evidence="5" id="KW-1133">Transmembrane helix</keyword>
<evidence type="ECO:0000256" key="6">
    <source>
        <dbReference type="ARBA" id="ARBA00023136"/>
    </source>
</evidence>
<dbReference type="SUPFAM" id="SSF103473">
    <property type="entry name" value="MFS general substrate transporter"/>
    <property type="match status" value="1"/>
</dbReference>
<dbReference type="GO" id="GO:0016020">
    <property type="term" value="C:membrane"/>
    <property type="evidence" value="ECO:0000318"/>
    <property type="project" value="GO_Central"/>
</dbReference>
<dbReference type="AlphaFoldDB" id="A0A1U8AR39"/>
<evidence type="ECO:0000256" key="4">
    <source>
        <dbReference type="ARBA" id="ARBA00022692"/>
    </source>
</evidence>
<dbReference type="NCBIfam" id="TIGR00879">
    <property type="entry name" value="SP"/>
    <property type="match status" value="1"/>
</dbReference>
<proteinExistence type="inferred from homology"/>
<dbReference type="FunFam" id="1.20.1250.20:FF:000121">
    <property type="entry name" value="Probable inositol transporter 2"/>
    <property type="match status" value="1"/>
</dbReference>
<keyword evidence="6" id="KW-0472">Membrane</keyword>
<gene>
    <name evidence="9" type="primary">LOC104606577</name>
</gene>